<dbReference type="PANTHER" id="PTHR43217:SF1">
    <property type="entry name" value="SUCCINATE SEMIALDEHYDE DEHYDROGENASE [NAD(P)+] SAD"/>
    <property type="match status" value="1"/>
</dbReference>
<evidence type="ECO:0000259" key="6">
    <source>
        <dbReference type="Pfam" id="PF00171"/>
    </source>
</evidence>
<dbReference type="Gene3D" id="3.40.309.10">
    <property type="entry name" value="Aldehyde Dehydrogenase, Chain A, domain 2"/>
    <property type="match status" value="1"/>
</dbReference>
<organism evidence="7 8">
    <name type="scientific">Bizionia hallyeonensis</name>
    <dbReference type="NCBI Taxonomy" id="1123757"/>
    <lineage>
        <taxon>Bacteria</taxon>
        <taxon>Pseudomonadati</taxon>
        <taxon>Bacteroidota</taxon>
        <taxon>Flavobacteriia</taxon>
        <taxon>Flavobacteriales</taxon>
        <taxon>Flavobacteriaceae</taxon>
        <taxon>Bizionia</taxon>
    </lineage>
</organism>
<proteinExistence type="inferred from homology"/>
<dbReference type="Gene3D" id="3.40.605.10">
    <property type="entry name" value="Aldehyde Dehydrogenase, Chain A, domain 1"/>
    <property type="match status" value="1"/>
</dbReference>
<dbReference type="InterPro" id="IPR044148">
    <property type="entry name" value="ALDH_GabD1-like"/>
</dbReference>
<dbReference type="InterPro" id="IPR047110">
    <property type="entry name" value="GABD/Sad-like"/>
</dbReference>
<evidence type="ECO:0000313" key="8">
    <source>
        <dbReference type="Proteomes" id="UP001596162"/>
    </source>
</evidence>
<feature type="domain" description="Aldehyde dehydrogenase" evidence="6">
    <location>
        <begin position="3"/>
        <end position="451"/>
    </location>
</feature>
<dbReference type="EMBL" id="JBHSLA010000003">
    <property type="protein sequence ID" value="MFC5195582.1"/>
    <property type="molecule type" value="Genomic_DNA"/>
</dbReference>
<protein>
    <submittedName>
        <fullName evidence="7">NAD-dependent succinate-semialdehyde dehydrogenase</fullName>
    </submittedName>
</protein>
<evidence type="ECO:0000256" key="3">
    <source>
        <dbReference type="ARBA" id="ARBA00023002"/>
    </source>
</evidence>
<dbReference type="Pfam" id="PF00171">
    <property type="entry name" value="Aldedh"/>
    <property type="match status" value="1"/>
</dbReference>
<feature type="active site" evidence="4">
    <location>
        <position position="231"/>
    </location>
</feature>
<evidence type="ECO:0000256" key="5">
    <source>
        <dbReference type="RuleBase" id="RU003345"/>
    </source>
</evidence>
<keyword evidence="2" id="KW-0521">NADP</keyword>
<evidence type="ECO:0000256" key="4">
    <source>
        <dbReference type="PROSITE-ProRule" id="PRU10007"/>
    </source>
</evidence>
<dbReference type="InterPro" id="IPR016162">
    <property type="entry name" value="Ald_DH_N"/>
</dbReference>
<dbReference type="SUPFAM" id="SSF53720">
    <property type="entry name" value="ALDH-like"/>
    <property type="match status" value="1"/>
</dbReference>
<name>A0ABW0C5W1_9FLAO</name>
<comment type="similarity">
    <text evidence="1 5">Belongs to the aldehyde dehydrogenase family.</text>
</comment>
<dbReference type="Proteomes" id="UP001596162">
    <property type="component" value="Unassembled WGS sequence"/>
</dbReference>
<evidence type="ECO:0000256" key="2">
    <source>
        <dbReference type="ARBA" id="ARBA00022857"/>
    </source>
</evidence>
<dbReference type="PROSITE" id="PS00687">
    <property type="entry name" value="ALDEHYDE_DEHYDR_GLU"/>
    <property type="match status" value="1"/>
</dbReference>
<keyword evidence="3 5" id="KW-0560">Oxidoreductase</keyword>
<dbReference type="RefSeq" id="WP_376860487.1">
    <property type="nucleotide sequence ID" value="NZ_JBHSLA010000003.1"/>
</dbReference>
<evidence type="ECO:0000313" key="7">
    <source>
        <dbReference type="EMBL" id="MFC5195582.1"/>
    </source>
</evidence>
<dbReference type="InterPro" id="IPR029510">
    <property type="entry name" value="Ald_DH_CS_GLU"/>
</dbReference>
<reference evidence="8" key="1">
    <citation type="journal article" date="2019" name="Int. J. Syst. Evol. Microbiol.">
        <title>The Global Catalogue of Microorganisms (GCM) 10K type strain sequencing project: providing services to taxonomists for standard genome sequencing and annotation.</title>
        <authorList>
            <consortium name="The Broad Institute Genomics Platform"/>
            <consortium name="The Broad Institute Genome Sequencing Center for Infectious Disease"/>
            <person name="Wu L."/>
            <person name="Ma J."/>
        </authorList>
    </citation>
    <scope>NUCLEOTIDE SEQUENCE [LARGE SCALE GENOMIC DNA]</scope>
    <source>
        <strain evidence="8">JCM 17978</strain>
    </source>
</reference>
<evidence type="ECO:0000256" key="1">
    <source>
        <dbReference type="ARBA" id="ARBA00009986"/>
    </source>
</evidence>
<dbReference type="PANTHER" id="PTHR43217">
    <property type="entry name" value="SUCCINATE SEMIALDEHYDE DEHYDROGENASE [NAD(P)+] SAD"/>
    <property type="match status" value="1"/>
</dbReference>
<accession>A0ABW0C5W1</accession>
<sequence length="455" mass="50099">MSNKTIKTINPYNGNALESYKQFSDDKVESYLSLANQTFKEWSTTEISHRTTLLKQLADTLITNKQHYSQLMTQEMGKPISQSMAEIEKCALLADFYITNADDFLADELINTDASESFISYDPLGCILGIMPWNYPFWQVLRFAIPTITAGNTVLLKHAANVTGSALAIQDLFEESGYPEGCFQTLIVDHDQIETIIADNRIQAVSLTGSEKAGKHIAQLAGKNLKKTVLELGGNNACIVLADADLDSHLDTMVNARMQNTGQSCIAAKRFIVEAAIYDEFLEKFKNKVTAIKIGDPLKEATELSVLAREDLAKTLKDQVDKSVKKGAKILIGNKSDKAFFEPTIITNVTPGMPVFDEETFGPVAAIIKVKDAEEAYKLAANSRLGLGSMVFTQDTETAKHQINQIPDGAFFINAMVKSDPRLPFGGTKASGFGRELSVEGIHEFVNKKTIYINL</sequence>
<comment type="caution">
    <text evidence="7">The sequence shown here is derived from an EMBL/GenBank/DDBJ whole genome shotgun (WGS) entry which is preliminary data.</text>
</comment>
<dbReference type="InterPro" id="IPR016161">
    <property type="entry name" value="Ald_DH/histidinol_DH"/>
</dbReference>
<gene>
    <name evidence="7" type="ORF">ACFPH8_09605</name>
</gene>
<dbReference type="InterPro" id="IPR015590">
    <property type="entry name" value="Aldehyde_DH_dom"/>
</dbReference>
<dbReference type="InterPro" id="IPR016163">
    <property type="entry name" value="Ald_DH_C"/>
</dbReference>
<keyword evidence="8" id="KW-1185">Reference proteome</keyword>
<dbReference type="CDD" id="cd07100">
    <property type="entry name" value="ALDH_SSADH1_GabD1"/>
    <property type="match status" value="1"/>
</dbReference>